<dbReference type="GO" id="GO:0006487">
    <property type="term" value="P:protein N-linked glycosylation"/>
    <property type="evidence" value="ECO:0007669"/>
    <property type="project" value="TreeGrafter"/>
</dbReference>
<dbReference type="AlphaFoldDB" id="A0A563DES7"/>
<organism evidence="2 3">
    <name type="scientific">Apibacter muscae</name>
    <dbReference type="NCBI Taxonomy" id="2509004"/>
    <lineage>
        <taxon>Bacteria</taxon>
        <taxon>Pseudomonadati</taxon>
        <taxon>Bacteroidota</taxon>
        <taxon>Flavobacteriia</taxon>
        <taxon>Flavobacteriales</taxon>
        <taxon>Weeksellaceae</taxon>
        <taxon>Apibacter</taxon>
    </lineage>
</organism>
<keyword evidence="2" id="KW-0808">Transferase</keyword>
<dbReference type="RefSeq" id="WP_146262032.1">
    <property type="nucleotide sequence ID" value="NZ_SELG01000032.1"/>
</dbReference>
<name>A0A563DES7_9FLAO</name>
<dbReference type="GO" id="GO:0016740">
    <property type="term" value="F:transferase activity"/>
    <property type="evidence" value="ECO:0007669"/>
    <property type="project" value="UniProtKB-KW"/>
</dbReference>
<keyword evidence="3" id="KW-1185">Reference proteome</keyword>
<protein>
    <submittedName>
        <fullName evidence="2">Glycosyltransferase</fullName>
    </submittedName>
</protein>
<evidence type="ECO:0000313" key="2">
    <source>
        <dbReference type="EMBL" id="TWP28725.1"/>
    </source>
</evidence>
<dbReference type="PANTHER" id="PTHR10859">
    <property type="entry name" value="GLYCOSYL TRANSFERASE"/>
    <property type="match status" value="1"/>
</dbReference>
<dbReference type="InterPro" id="IPR001173">
    <property type="entry name" value="Glyco_trans_2-like"/>
</dbReference>
<dbReference type="Proteomes" id="UP000319499">
    <property type="component" value="Unassembled WGS sequence"/>
</dbReference>
<gene>
    <name evidence="2" type="ORF">ETU09_05250</name>
</gene>
<feature type="domain" description="Glycosyltransferase 2-like" evidence="1">
    <location>
        <begin position="5"/>
        <end position="164"/>
    </location>
</feature>
<dbReference type="SUPFAM" id="SSF53448">
    <property type="entry name" value="Nucleotide-diphospho-sugar transferases"/>
    <property type="match status" value="1"/>
</dbReference>
<dbReference type="PANTHER" id="PTHR10859:SF91">
    <property type="entry name" value="DOLICHYL-PHOSPHATE BETA-GLUCOSYLTRANSFERASE"/>
    <property type="match status" value="1"/>
</dbReference>
<evidence type="ECO:0000259" key="1">
    <source>
        <dbReference type="Pfam" id="PF00535"/>
    </source>
</evidence>
<dbReference type="Gene3D" id="3.90.550.10">
    <property type="entry name" value="Spore Coat Polysaccharide Biosynthesis Protein SpsA, Chain A"/>
    <property type="match status" value="1"/>
</dbReference>
<sequence>MTKNCVIIPCYNEELRLPISEFEENLTSQNSLYFCFVNDGSSDGTLNILNKIKSRYPNQIYVIDKKKNAGKASAIYTGINEMLKLNYFDVVGYLDADLATSIQEYERICTYIHPPIEFVFGSRIKRIGSHINRKLHRHLIGRVFATLSSTMLNLPVYDTQCGAKAFTSKTAKQIFNEPFISDWSFDVEIFFKFIHLVGKDKVEEKAKEIPLESWRDVGDSKVKLSYSLKLPFELLRIKRYYKKKFK</sequence>
<proteinExistence type="predicted"/>
<dbReference type="Pfam" id="PF00535">
    <property type="entry name" value="Glycos_transf_2"/>
    <property type="match status" value="1"/>
</dbReference>
<comment type="caution">
    <text evidence="2">The sequence shown here is derived from an EMBL/GenBank/DDBJ whole genome shotgun (WGS) entry which is preliminary data.</text>
</comment>
<accession>A0A563DES7</accession>
<reference evidence="2 3" key="1">
    <citation type="submission" date="2019-02" db="EMBL/GenBank/DDBJ databases">
        <title>Apibacter muscae sp. nov.: a novel member of the house fly microbiota.</title>
        <authorList>
            <person name="Park R."/>
        </authorList>
    </citation>
    <scope>NUCLEOTIDE SEQUENCE [LARGE SCALE GENOMIC DNA]</scope>
    <source>
        <strain evidence="2 3">AL1</strain>
    </source>
</reference>
<dbReference type="OrthoDB" id="952827at2"/>
<dbReference type="EMBL" id="SELH01000017">
    <property type="protein sequence ID" value="TWP28725.1"/>
    <property type="molecule type" value="Genomic_DNA"/>
</dbReference>
<dbReference type="InterPro" id="IPR029044">
    <property type="entry name" value="Nucleotide-diphossugar_trans"/>
</dbReference>
<evidence type="ECO:0000313" key="3">
    <source>
        <dbReference type="Proteomes" id="UP000319499"/>
    </source>
</evidence>